<dbReference type="AlphaFoldDB" id="A0A0G1I014"/>
<name>A0A0G1I014_9BACT</name>
<evidence type="ECO:0000313" key="1">
    <source>
        <dbReference type="EMBL" id="KKT52138.1"/>
    </source>
</evidence>
<evidence type="ECO:0000313" key="2">
    <source>
        <dbReference type="Proteomes" id="UP000034006"/>
    </source>
</evidence>
<protein>
    <submittedName>
        <fullName evidence="1">Uncharacterized protein</fullName>
    </submittedName>
</protein>
<comment type="caution">
    <text evidence="1">The sequence shown here is derived from an EMBL/GenBank/DDBJ whole genome shotgun (WGS) entry which is preliminary data.</text>
</comment>
<dbReference type="Proteomes" id="UP000034006">
    <property type="component" value="Unassembled WGS sequence"/>
</dbReference>
<sequence>MIFSVCASKIASDNIPNIDYMPLETYKEKEVFDKVVGTVDLGTYKLLIYPRPQGGYFFKAAKANRADFLNKVTRDLAPHMNAVFAGLDPDLLNLIETSGILSPQVTWRSGSGILDEPQISITGNDAFDFSVSKATLYDNEVVDLFSKSKNSKDFKSASFVSMNTAVGDVMGIAVRRNNPVVILLAPSIDGSRMSSKEGLNNLLSGILGGMTSRLSTFEVQVLNSLAEANANGYFQLPYDQTTLGGKLQNNLLMQVFTAKVFFLAREAETNGMGMNHAALLEHFPYLKSAGKTGLAAMVSGAPKNQKLDPSIWDELVEDGSRGVNLKNPGDKTPRPTSLKPLEQRGVTYITQKIATQTSNQSSVEAKPTAVINTKPAISVDTEKTESVAMLKKPIESLAKSLGAYSFIRADRISSQDMATTAIKLEQIKAEFKQIVSSKKIGRPPVTATPVDFQASSSKLKAFGISGGPILEFLSPTKGKDYRSIVEEATFAWIADSNHQDVNLRNNPKVRLADSLQSSDRLKKLAEHIMTALNLRDVRMINRGYDLVYMSYCLLVEKTIYALSESGRQLCQNGQSIEIINWAHYCNVVLERLIKLGTDIK</sequence>
<reference evidence="1 2" key="1">
    <citation type="journal article" date="2015" name="Nature">
        <title>rRNA introns, odd ribosomes, and small enigmatic genomes across a large radiation of phyla.</title>
        <authorList>
            <person name="Brown C.T."/>
            <person name="Hug L.A."/>
            <person name="Thomas B.C."/>
            <person name="Sharon I."/>
            <person name="Castelle C.J."/>
            <person name="Singh A."/>
            <person name="Wilkins M.J."/>
            <person name="Williams K.H."/>
            <person name="Banfield J.F."/>
        </authorList>
    </citation>
    <scope>NUCLEOTIDE SEQUENCE [LARGE SCALE GENOMIC DNA]</scope>
</reference>
<proteinExistence type="predicted"/>
<dbReference type="STRING" id="1618387.UW44_C0004G0043"/>
<dbReference type="EMBL" id="LCIH01000004">
    <property type="protein sequence ID" value="KKT52138.1"/>
    <property type="molecule type" value="Genomic_DNA"/>
</dbReference>
<gene>
    <name evidence="1" type="ORF">UW44_C0004G0043</name>
</gene>
<accession>A0A0G1I014</accession>
<organism evidence="1 2">
    <name type="scientific">Candidatus Collierbacteria bacterium GW2011_GWB2_44_22</name>
    <dbReference type="NCBI Taxonomy" id="1618387"/>
    <lineage>
        <taxon>Bacteria</taxon>
        <taxon>Candidatus Collieribacteriota</taxon>
    </lineage>
</organism>